<organism evidence="1 2">
    <name type="scientific">Candidatus Zambryskibacteria bacterium RIFOXYC1_FULL_39_10</name>
    <dbReference type="NCBI Taxonomy" id="1802779"/>
    <lineage>
        <taxon>Bacteria</taxon>
        <taxon>Candidatus Zambryskiibacteriota</taxon>
    </lineage>
</organism>
<evidence type="ECO:0000313" key="1">
    <source>
        <dbReference type="EMBL" id="OHB14615.1"/>
    </source>
</evidence>
<dbReference type="SUPFAM" id="SSF53756">
    <property type="entry name" value="UDP-Glycosyltransferase/glycogen phosphorylase"/>
    <property type="match status" value="1"/>
</dbReference>
<evidence type="ECO:0000313" key="2">
    <source>
        <dbReference type="Proteomes" id="UP000177697"/>
    </source>
</evidence>
<gene>
    <name evidence="1" type="ORF">A2431_04155</name>
</gene>
<dbReference type="AlphaFoldDB" id="A0A1G2UZ16"/>
<proteinExistence type="predicted"/>
<dbReference type="PANTHER" id="PTHR12526:SF630">
    <property type="entry name" value="GLYCOSYLTRANSFERASE"/>
    <property type="match status" value="1"/>
</dbReference>
<dbReference type="Proteomes" id="UP000177697">
    <property type="component" value="Unassembled WGS sequence"/>
</dbReference>
<dbReference type="PANTHER" id="PTHR12526">
    <property type="entry name" value="GLYCOSYLTRANSFERASE"/>
    <property type="match status" value="1"/>
</dbReference>
<sequence length="374" mass="42466">MKIGIIQPRTSYYVGGSEKISLIHAELLSKLGHNVTLHTILHPAGQKSILYKSYLKKPRFNVFEHVVPQKFENLYAADSNGDENRWKTESFFFNTLIFNKLNEENNDVILSYYLPDALNKPFQSKNVVYLCGYPTNIIDMYKSFLNQVDSVISISNLVEQKWREQIKDVPNKYVLGTGVVYPVKVHNISHKHKYNIVFAGRLIKRKGIMTLLEAFSLVSFMDSSVHLWILGDGPQKNEIIEYIHKFKLEKQITLCGTVTNPTDYFGFADVSVFPSYEKDGLMGVVLEAMSVGSPIITTIGSGSEDVIESGVNGYLVEPKSVNGLFNILSVLIYDENKKKLVGELAKKEVAEKLNWDIRIKLLDDIFQDVINKNI</sequence>
<evidence type="ECO:0008006" key="3">
    <source>
        <dbReference type="Google" id="ProtNLM"/>
    </source>
</evidence>
<protein>
    <recommendedName>
        <fullName evidence="3">Glycosyl transferase family 1 domain-containing protein</fullName>
    </recommendedName>
</protein>
<comment type="caution">
    <text evidence="1">The sequence shown here is derived from an EMBL/GenBank/DDBJ whole genome shotgun (WGS) entry which is preliminary data.</text>
</comment>
<dbReference type="EMBL" id="MHWW01000018">
    <property type="protein sequence ID" value="OHB14615.1"/>
    <property type="molecule type" value="Genomic_DNA"/>
</dbReference>
<name>A0A1G2UZ16_9BACT</name>
<reference evidence="1 2" key="1">
    <citation type="journal article" date="2016" name="Nat. Commun.">
        <title>Thousands of microbial genomes shed light on interconnected biogeochemical processes in an aquifer system.</title>
        <authorList>
            <person name="Anantharaman K."/>
            <person name="Brown C.T."/>
            <person name="Hug L.A."/>
            <person name="Sharon I."/>
            <person name="Castelle C.J."/>
            <person name="Probst A.J."/>
            <person name="Thomas B.C."/>
            <person name="Singh A."/>
            <person name="Wilkins M.J."/>
            <person name="Karaoz U."/>
            <person name="Brodie E.L."/>
            <person name="Williams K.H."/>
            <person name="Hubbard S.S."/>
            <person name="Banfield J.F."/>
        </authorList>
    </citation>
    <scope>NUCLEOTIDE SEQUENCE [LARGE SCALE GENOMIC DNA]</scope>
</reference>
<dbReference type="Pfam" id="PF13692">
    <property type="entry name" value="Glyco_trans_1_4"/>
    <property type="match status" value="1"/>
</dbReference>
<dbReference type="CDD" id="cd03801">
    <property type="entry name" value="GT4_PimA-like"/>
    <property type="match status" value="1"/>
</dbReference>
<dbReference type="Gene3D" id="3.40.50.2000">
    <property type="entry name" value="Glycogen Phosphorylase B"/>
    <property type="match status" value="2"/>
</dbReference>
<accession>A0A1G2UZ16</accession>